<reference evidence="2 3" key="1">
    <citation type="journal article" date="2019" name="Sci. Data">
        <title>Hybrid genome assembly and annotation of Danionella translucida.</title>
        <authorList>
            <person name="Kadobianskyi M."/>
            <person name="Schulze L."/>
            <person name="Schuelke M."/>
            <person name="Judkewitz B."/>
        </authorList>
    </citation>
    <scope>NUCLEOTIDE SEQUENCE [LARGE SCALE GENOMIC DNA]</scope>
    <source>
        <strain evidence="2 3">Bolton</strain>
    </source>
</reference>
<keyword evidence="3" id="KW-1185">Reference proteome</keyword>
<dbReference type="Proteomes" id="UP000316079">
    <property type="component" value="Unassembled WGS sequence"/>
</dbReference>
<evidence type="ECO:0000313" key="3">
    <source>
        <dbReference type="Proteomes" id="UP000316079"/>
    </source>
</evidence>
<feature type="compositionally biased region" description="Basic and acidic residues" evidence="1">
    <location>
        <begin position="136"/>
        <end position="157"/>
    </location>
</feature>
<comment type="caution">
    <text evidence="2">The sequence shown here is derived from an EMBL/GenBank/DDBJ whole genome shotgun (WGS) entry which is preliminary data.</text>
</comment>
<sequence>MDSDIKDEKIEIKIEFDHCRVFERDPELLLGWKKENDEEEEQDLLGVIKVEDTDKKYTGYNMDLHIKDEKVDIKIEFDDHCEFGRSPELLGWKQEDEEEQKDLLEVIKVEEKHQVKTEDNCLSFSQIETTISDSESETRGKSEKRPTETRGGEKPHTCDQLWEEFLSKS</sequence>
<proteinExistence type="predicted"/>
<evidence type="ECO:0000313" key="2">
    <source>
        <dbReference type="EMBL" id="TRY97792.1"/>
    </source>
</evidence>
<evidence type="ECO:0000256" key="1">
    <source>
        <dbReference type="SAM" id="MobiDB-lite"/>
    </source>
</evidence>
<gene>
    <name evidence="2" type="ORF">DNTS_008286</name>
</gene>
<protein>
    <submittedName>
        <fullName evidence="2">Uncharacterized protein</fullName>
    </submittedName>
</protein>
<dbReference type="EMBL" id="SRMA01025209">
    <property type="protein sequence ID" value="TRY97792.1"/>
    <property type="molecule type" value="Genomic_DNA"/>
</dbReference>
<name>A0A553R6I0_9TELE</name>
<feature type="region of interest" description="Disordered" evidence="1">
    <location>
        <begin position="126"/>
        <end position="158"/>
    </location>
</feature>
<organism evidence="2 3">
    <name type="scientific">Danionella cerebrum</name>
    <dbReference type="NCBI Taxonomy" id="2873325"/>
    <lineage>
        <taxon>Eukaryota</taxon>
        <taxon>Metazoa</taxon>
        <taxon>Chordata</taxon>
        <taxon>Craniata</taxon>
        <taxon>Vertebrata</taxon>
        <taxon>Euteleostomi</taxon>
        <taxon>Actinopterygii</taxon>
        <taxon>Neopterygii</taxon>
        <taxon>Teleostei</taxon>
        <taxon>Ostariophysi</taxon>
        <taxon>Cypriniformes</taxon>
        <taxon>Danionidae</taxon>
        <taxon>Danioninae</taxon>
        <taxon>Danionella</taxon>
    </lineage>
</organism>
<dbReference type="AlphaFoldDB" id="A0A553R6I0"/>
<accession>A0A553R6I0</accession>